<accession>A0A381W7X1</accession>
<organism evidence="1">
    <name type="scientific">marine metagenome</name>
    <dbReference type="NCBI Taxonomy" id="408172"/>
    <lineage>
        <taxon>unclassified sequences</taxon>
        <taxon>metagenomes</taxon>
        <taxon>ecological metagenomes</taxon>
    </lineage>
</organism>
<name>A0A381W7X1_9ZZZZ</name>
<gene>
    <name evidence="1" type="ORF">METZ01_LOCUS100952</name>
</gene>
<evidence type="ECO:0000313" key="1">
    <source>
        <dbReference type="EMBL" id="SVA48098.1"/>
    </source>
</evidence>
<sequence>MFNGNKSLKVLLIFFLLLVNNNLVTFCSIIASLELIFFSDIGINLIKILSTDGLGLKLSGGTRNKDTVLNIY</sequence>
<reference evidence="1" key="1">
    <citation type="submission" date="2018-05" db="EMBL/GenBank/DDBJ databases">
        <authorList>
            <person name="Lanie J.A."/>
            <person name="Ng W.-L."/>
            <person name="Kazmierczak K.M."/>
            <person name="Andrzejewski T.M."/>
            <person name="Davidsen T.M."/>
            <person name="Wayne K.J."/>
            <person name="Tettelin H."/>
            <person name="Glass J.I."/>
            <person name="Rusch D."/>
            <person name="Podicherti R."/>
            <person name="Tsui H.-C.T."/>
            <person name="Winkler M.E."/>
        </authorList>
    </citation>
    <scope>NUCLEOTIDE SEQUENCE</scope>
</reference>
<proteinExistence type="predicted"/>
<protein>
    <submittedName>
        <fullName evidence="1">Uncharacterized protein</fullName>
    </submittedName>
</protein>
<dbReference type="EMBL" id="UINC01010845">
    <property type="protein sequence ID" value="SVA48098.1"/>
    <property type="molecule type" value="Genomic_DNA"/>
</dbReference>
<dbReference type="AlphaFoldDB" id="A0A381W7X1"/>